<keyword evidence="1" id="KW-0175">Coiled coil</keyword>
<evidence type="ECO:0000313" key="4">
    <source>
        <dbReference type="Proteomes" id="UP000193920"/>
    </source>
</evidence>
<sequence>MENKELRKHQSLKAISHDALFIKNIKKKKTNQNNNNNNENELFRSITHLPALSKTKSITTANLNIKEIKIKENKNQETPEKQKKKESQSKANLLLSNNFIEISRDSTGIIKRSLKNESLVDLIDTSNNTNKENIKVYTKANTREKKIIPQWKSLTEDQFKISKKTIPPINISSLQSPNHLLTSSSNKLHKSPNNPAILSPESVIYSPTLINSPNPTMIQSPLSIKQKGITIYKVSKEHKKKYSSLAKLNKSKSSSLHKLNKSKSSSLHKLNKSKSSSLHKLNNSKSSSIHKLNRSGSSKIEKNKNINKSIHNSNNSIKNSNSHIDNQLPYEKLSNQSNVSNSSVKNQNVLPSQGNQNDSFISTLSDRKSENFNKIISYPITSYQLGLYNWIDSMDTSKRKRNSYYYTVQCYQINKSLNPNIMKRVINNICDKYAVLKTRFYRNNKIIDANTEAIIDEEIFYNKVIGNFNNIKDYNADYSYFKEVRLRDYPKLVTLSESSIQQFIENWINSVPIFENQFKTFMFGCGLGKDWTSFRSNSFGFGDSFTESSNSIEDIALSDDNNHYIDPDDNMPKTFIAIVGSVMIADEISLNAIFNEIITLYSLEEMKYDNNSSIKGLNNKELIFEFKSKEDNFCFINYAQEQKENIDKTKVSIEKIKSFWKKQCTEISNDILLPKEKENMIEQLKKCKENLIEKKEKYNKLEKKKAEYEILIEKLTNDRIQLEINNGSVATVIDPVNGEKLEISNEVKLIILKAITGSETTLTIEPFLIKHEVSEHVRKCIRASVLKIEEFASLSDKDLEIFQLATSEKRKITALIDYVRNRIRECIQDQSKVKISIERHLSKAQREYDRCNRDYKKYEKIIEKITNDIIKINSILHPPLKITHIPVMQLQGVRQKSVDKNDWGEYNLYYSFMPLHLESDQNQYFQQFFDDWKNKYYKEYCVERCLRKKMEREKNELVNIEDVPLVEPDNDYLSEDDIYSSSENIVNSFYNNMPSTEAICLAIFSVLLRHISGIEKFILGIHQSQRRIYQADLPEELPIQFEFISKEECELWRKMGLKMEDLFSGINRNKGWTKNDISFSTSSSQSSSLSSNEELSENIDQENLKYYPKIKQLWSSNASNTFIFKLIMVEWDDDTIEGGILYSRNHFDEDQISKWIGKFETLIENIELGKPKVTVANLISRLYQNLRWKGSQMLLSSSIQLYDKRKILTTSLMHLGGANKEL</sequence>
<comment type="caution">
    <text evidence="3">The sequence shown here is derived from an EMBL/GenBank/DDBJ whole genome shotgun (WGS) entry which is preliminary data.</text>
</comment>
<protein>
    <submittedName>
        <fullName evidence="3">Uncharacterized protein</fullName>
    </submittedName>
</protein>
<feature type="compositionally biased region" description="Low complexity" evidence="2">
    <location>
        <begin position="243"/>
        <end position="298"/>
    </location>
</feature>
<feature type="compositionally biased region" description="Polar residues" evidence="2">
    <location>
        <begin position="351"/>
        <end position="361"/>
    </location>
</feature>
<feature type="compositionally biased region" description="Low complexity" evidence="2">
    <location>
        <begin position="306"/>
        <end position="324"/>
    </location>
</feature>
<evidence type="ECO:0000256" key="2">
    <source>
        <dbReference type="SAM" id="MobiDB-lite"/>
    </source>
</evidence>
<gene>
    <name evidence="3" type="ORF">LY90DRAFT_516367</name>
</gene>
<dbReference type="Proteomes" id="UP000193920">
    <property type="component" value="Unassembled WGS sequence"/>
</dbReference>
<dbReference type="OrthoDB" id="2150254at2759"/>
<proteinExistence type="predicted"/>
<feature type="coiled-coil region" evidence="1">
    <location>
        <begin position="841"/>
        <end position="868"/>
    </location>
</feature>
<evidence type="ECO:0000313" key="3">
    <source>
        <dbReference type="EMBL" id="ORY20969.1"/>
    </source>
</evidence>
<reference evidence="3 4" key="1">
    <citation type="submission" date="2016-08" db="EMBL/GenBank/DDBJ databases">
        <title>A Parts List for Fungal Cellulosomes Revealed by Comparative Genomics.</title>
        <authorList>
            <consortium name="DOE Joint Genome Institute"/>
            <person name="Haitjema C.H."/>
            <person name="Gilmore S.P."/>
            <person name="Henske J.K."/>
            <person name="Solomon K.V."/>
            <person name="De Groot R."/>
            <person name="Kuo A."/>
            <person name="Mondo S.J."/>
            <person name="Salamov A.A."/>
            <person name="Labutti K."/>
            <person name="Zhao Z."/>
            <person name="Chiniquy J."/>
            <person name="Barry K."/>
            <person name="Brewer H.M."/>
            <person name="Purvine S.O."/>
            <person name="Wright A.T."/>
            <person name="Boxma B."/>
            <person name="Van Alen T."/>
            <person name="Hackstein J.H."/>
            <person name="Baker S.E."/>
            <person name="Grigoriev I.V."/>
            <person name="O'Malley M.A."/>
        </authorList>
    </citation>
    <scope>NUCLEOTIDE SEQUENCE [LARGE SCALE GENOMIC DNA]</scope>
    <source>
        <strain evidence="3 4">G1</strain>
    </source>
</reference>
<dbReference type="EMBL" id="MCOG01000275">
    <property type="protein sequence ID" value="ORY20969.1"/>
    <property type="molecule type" value="Genomic_DNA"/>
</dbReference>
<accession>A0A1Y2AEH6</accession>
<evidence type="ECO:0000256" key="1">
    <source>
        <dbReference type="SAM" id="Coils"/>
    </source>
</evidence>
<dbReference type="AlphaFoldDB" id="A0A1Y2AEH6"/>
<feature type="coiled-coil region" evidence="1">
    <location>
        <begin position="677"/>
        <end position="725"/>
    </location>
</feature>
<name>A0A1Y2AEH6_9FUNG</name>
<feature type="compositionally biased region" description="Low complexity" evidence="2">
    <location>
        <begin position="336"/>
        <end position="350"/>
    </location>
</feature>
<organism evidence="3 4">
    <name type="scientific">Neocallimastix californiae</name>
    <dbReference type="NCBI Taxonomy" id="1754190"/>
    <lineage>
        <taxon>Eukaryota</taxon>
        <taxon>Fungi</taxon>
        <taxon>Fungi incertae sedis</taxon>
        <taxon>Chytridiomycota</taxon>
        <taxon>Chytridiomycota incertae sedis</taxon>
        <taxon>Neocallimastigomycetes</taxon>
        <taxon>Neocallimastigales</taxon>
        <taxon>Neocallimastigaceae</taxon>
        <taxon>Neocallimastix</taxon>
    </lineage>
</organism>
<feature type="region of interest" description="Disordered" evidence="2">
    <location>
        <begin position="336"/>
        <end position="361"/>
    </location>
</feature>
<feature type="region of interest" description="Disordered" evidence="2">
    <location>
        <begin position="243"/>
        <end position="324"/>
    </location>
</feature>
<keyword evidence="4" id="KW-1185">Reference proteome</keyword>